<evidence type="ECO:0000313" key="1">
    <source>
        <dbReference type="EMBL" id="KIY50192.1"/>
    </source>
</evidence>
<keyword evidence="2" id="KW-1185">Reference proteome</keyword>
<dbReference type="GO" id="GO:0005739">
    <property type="term" value="C:mitochondrion"/>
    <property type="evidence" value="ECO:0007669"/>
    <property type="project" value="InterPro"/>
</dbReference>
<accession>A0A0D7AFK9</accession>
<evidence type="ECO:0000313" key="2">
    <source>
        <dbReference type="Proteomes" id="UP000054144"/>
    </source>
</evidence>
<proteinExistence type="predicted"/>
<dbReference type="PANTHER" id="PTHR42100:SF1">
    <property type="entry name" value="OXIDOREDUCTASE 178 KDA SUBUNIT, PUTATIVE (AFU_ORTHOLOGUE AFUA_8G04320)-RELATED"/>
    <property type="match status" value="1"/>
</dbReference>
<dbReference type="PANTHER" id="PTHR42100">
    <property type="entry name" value="OXIDOREDUCTASE 178 KDA SUBUNIT, PUTATIVE (AFU_ORTHOLOGUE AFUA_8G04320)-RELATED"/>
    <property type="match status" value="1"/>
</dbReference>
<sequence length="156" mass="17278">MSLARALVRPQATVSRTFFQRRAYSGGHHDHDGHAAPDTTVYPSETFFNSFWRNAVLATIAVGALVKFAPEASDDAYLSRMIAESSRSTEKTLDILVNNTAVFDERAGTHLLLTNAKKRTIHRVQMPQLLEQASPYDVPTGYAVDVSAVKVKSERE</sequence>
<organism evidence="1 2">
    <name type="scientific">Fistulina hepatica ATCC 64428</name>
    <dbReference type="NCBI Taxonomy" id="1128425"/>
    <lineage>
        <taxon>Eukaryota</taxon>
        <taxon>Fungi</taxon>
        <taxon>Dikarya</taxon>
        <taxon>Basidiomycota</taxon>
        <taxon>Agaricomycotina</taxon>
        <taxon>Agaricomycetes</taxon>
        <taxon>Agaricomycetidae</taxon>
        <taxon>Agaricales</taxon>
        <taxon>Fistulinaceae</taxon>
        <taxon>Fistulina</taxon>
    </lineage>
</organism>
<gene>
    <name evidence="1" type="ORF">FISHEDRAFT_71806</name>
</gene>
<dbReference type="Proteomes" id="UP000054144">
    <property type="component" value="Unassembled WGS sequence"/>
</dbReference>
<dbReference type="AlphaFoldDB" id="A0A0D7AFK9"/>
<protein>
    <submittedName>
        <fullName evidence="1">Uncharacterized protein</fullName>
    </submittedName>
</protein>
<dbReference type="EMBL" id="KN881676">
    <property type="protein sequence ID" value="KIY50192.1"/>
    <property type="molecule type" value="Genomic_DNA"/>
</dbReference>
<reference evidence="1 2" key="1">
    <citation type="journal article" date="2015" name="Fungal Genet. Biol.">
        <title>Evolution of novel wood decay mechanisms in Agaricales revealed by the genome sequences of Fistulina hepatica and Cylindrobasidium torrendii.</title>
        <authorList>
            <person name="Floudas D."/>
            <person name="Held B.W."/>
            <person name="Riley R."/>
            <person name="Nagy L.G."/>
            <person name="Koehler G."/>
            <person name="Ransdell A.S."/>
            <person name="Younus H."/>
            <person name="Chow J."/>
            <person name="Chiniquy J."/>
            <person name="Lipzen A."/>
            <person name="Tritt A."/>
            <person name="Sun H."/>
            <person name="Haridas S."/>
            <person name="LaButti K."/>
            <person name="Ohm R.A."/>
            <person name="Kues U."/>
            <person name="Blanchette R.A."/>
            <person name="Grigoriev I.V."/>
            <person name="Minto R.E."/>
            <person name="Hibbett D.S."/>
        </authorList>
    </citation>
    <scope>NUCLEOTIDE SEQUENCE [LARGE SCALE GENOMIC DNA]</scope>
    <source>
        <strain evidence="1 2">ATCC 64428</strain>
    </source>
</reference>
<dbReference type="InterPro" id="IPR034444">
    <property type="entry name" value="Nuo17.8"/>
</dbReference>
<name>A0A0D7AFK9_9AGAR</name>
<dbReference type="OrthoDB" id="2120038at2759"/>